<evidence type="ECO:0008006" key="2">
    <source>
        <dbReference type="Google" id="ProtNLM"/>
    </source>
</evidence>
<proteinExistence type="predicted"/>
<gene>
    <name evidence="1" type="ORF">MRBLWS13_002671</name>
</gene>
<name>A0AAU6SDL5_9MICO</name>
<accession>A0AAU6SDL5</accession>
<dbReference type="AlphaFoldDB" id="A0AAU6SDL5"/>
<reference evidence="1" key="1">
    <citation type="submission" date="2024-04" db="EMBL/GenBank/DDBJ databases">
        <authorList>
            <person name="Roder T."/>
            <person name="Oberhansli S."/>
            <person name="Kreuzer M."/>
        </authorList>
    </citation>
    <scope>NUCLEOTIDE SEQUENCE</scope>
    <source>
        <strain evidence="1">LWS13-1.2</strain>
    </source>
</reference>
<dbReference type="RefSeq" id="WP_349425840.1">
    <property type="nucleotide sequence ID" value="NZ_CP151632.1"/>
</dbReference>
<dbReference type="EMBL" id="CP151632">
    <property type="protein sequence ID" value="WZO34998.1"/>
    <property type="molecule type" value="Genomic_DNA"/>
</dbReference>
<organism evidence="1">
    <name type="scientific">Microbacterium sp. LWS13-1.2</name>
    <dbReference type="NCBI Taxonomy" id="3135264"/>
    <lineage>
        <taxon>Bacteria</taxon>
        <taxon>Bacillati</taxon>
        <taxon>Actinomycetota</taxon>
        <taxon>Actinomycetes</taxon>
        <taxon>Micrococcales</taxon>
        <taxon>Microbacteriaceae</taxon>
        <taxon>Microbacterium</taxon>
    </lineage>
</organism>
<sequence>MDYWRDPHSGIISATPGLAEYRQIHLAERNPGLWPATRPGARALVYLWRRADVGGRAFRKFVTGDLAPALAGTGALRELRTQMFLPWNEKLWDTPDVAHDNPADQRCHASVMLGFDDRGARAAFFASRGVERISSALAPHVSAIHAYDVSAALTYVSAGVILPHYRE</sequence>
<evidence type="ECO:0000313" key="1">
    <source>
        <dbReference type="EMBL" id="WZO34998.1"/>
    </source>
</evidence>
<protein>
    <recommendedName>
        <fullName evidence="2">Strictosidine synthase</fullName>
    </recommendedName>
</protein>